<evidence type="ECO:0000256" key="3">
    <source>
        <dbReference type="ARBA" id="ARBA00022576"/>
    </source>
</evidence>
<proteinExistence type="predicted"/>
<evidence type="ECO:0000256" key="1">
    <source>
        <dbReference type="ARBA" id="ARBA00001933"/>
    </source>
</evidence>
<dbReference type="GO" id="GO:0004838">
    <property type="term" value="F:L-tyrosine-2-oxoglutarate transaminase activity"/>
    <property type="evidence" value="ECO:0007669"/>
    <property type="project" value="TreeGrafter"/>
</dbReference>
<keyword evidence="3 7" id="KW-0032">Aminotransferase</keyword>
<dbReference type="EC" id="2.6.1.57" evidence="7"/>
<evidence type="ECO:0000256" key="2">
    <source>
        <dbReference type="ARBA" id="ARBA00011738"/>
    </source>
</evidence>
<dbReference type="PANTHER" id="PTHR11879">
    <property type="entry name" value="ASPARTATE AMINOTRANSFERASE"/>
    <property type="match status" value="1"/>
</dbReference>
<name>A0A484ZMF4_9GAMM</name>
<reference evidence="7 8" key="1">
    <citation type="submission" date="2019-03" db="EMBL/GenBank/DDBJ databases">
        <authorList>
            <consortium name="Pathogen Informatics"/>
        </authorList>
    </citation>
    <scope>NUCLEOTIDE SEQUENCE [LARGE SCALE GENOMIC DNA]</scope>
    <source>
        <strain evidence="7 8">NCTC12282</strain>
    </source>
</reference>
<dbReference type="Proteomes" id="UP000373449">
    <property type="component" value="Unassembled WGS sequence"/>
</dbReference>
<dbReference type="Pfam" id="PF00155">
    <property type="entry name" value="Aminotran_1_2"/>
    <property type="match status" value="1"/>
</dbReference>
<dbReference type="GO" id="GO:0033585">
    <property type="term" value="P:L-phenylalanine biosynthetic process from chorismate via phenylpyruvate"/>
    <property type="evidence" value="ECO:0007669"/>
    <property type="project" value="TreeGrafter"/>
</dbReference>
<dbReference type="SUPFAM" id="SSF53383">
    <property type="entry name" value="PLP-dependent transferases"/>
    <property type="match status" value="1"/>
</dbReference>
<dbReference type="InterPro" id="IPR004839">
    <property type="entry name" value="Aminotransferase_I/II_large"/>
</dbReference>
<feature type="domain" description="Aminotransferase class I/classII large" evidence="6">
    <location>
        <begin position="27"/>
        <end position="103"/>
    </location>
</feature>
<gene>
    <name evidence="7" type="primary">tyrB_1</name>
    <name evidence="7" type="ORF">NCTC12282_04047</name>
</gene>
<comment type="subunit">
    <text evidence="2">Homodimer.</text>
</comment>
<evidence type="ECO:0000259" key="6">
    <source>
        <dbReference type="Pfam" id="PF00155"/>
    </source>
</evidence>
<dbReference type="GO" id="GO:0005829">
    <property type="term" value="C:cytosol"/>
    <property type="evidence" value="ECO:0007669"/>
    <property type="project" value="TreeGrafter"/>
</dbReference>
<keyword evidence="5" id="KW-0663">Pyridoxal phosphate</keyword>
<evidence type="ECO:0000256" key="5">
    <source>
        <dbReference type="ARBA" id="ARBA00022898"/>
    </source>
</evidence>
<dbReference type="AlphaFoldDB" id="A0A484ZMF4"/>
<organism evidence="7 8">
    <name type="scientific">Budvicia aquatica</name>
    <dbReference type="NCBI Taxonomy" id="82979"/>
    <lineage>
        <taxon>Bacteria</taxon>
        <taxon>Pseudomonadati</taxon>
        <taxon>Pseudomonadota</taxon>
        <taxon>Gammaproteobacteria</taxon>
        <taxon>Enterobacterales</taxon>
        <taxon>Budviciaceae</taxon>
        <taxon>Budvicia</taxon>
    </lineage>
</organism>
<evidence type="ECO:0000313" key="8">
    <source>
        <dbReference type="Proteomes" id="UP000373449"/>
    </source>
</evidence>
<dbReference type="EMBL" id="CAADJA010000002">
    <property type="protein sequence ID" value="VFS49614.1"/>
    <property type="molecule type" value="Genomic_DNA"/>
</dbReference>
<sequence>MFEHVNAYAGDPILSLMEDFGKDPRDNKVNLSIGLYYDEQGRIPILNSVAQAKERLFKTNHDPLVYLPMEGLASYRSVTQRLLLGDESPAIANNRVATIQTLGWFRGVESRGRLP</sequence>
<dbReference type="InterPro" id="IPR000796">
    <property type="entry name" value="Asp_trans"/>
</dbReference>
<evidence type="ECO:0000256" key="4">
    <source>
        <dbReference type="ARBA" id="ARBA00022679"/>
    </source>
</evidence>
<dbReference type="GO" id="GO:0030170">
    <property type="term" value="F:pyridoxal phosphate binding"/>
    <property type="evidence" value="ECO:0007669"/>
    <property type="project" value="InterPro"/>
</dbReference>
<dbReference type="Gene3D" id="3.90.1150.10">
    <property type="entry name" value="Aspartate Aminotransferase, domain 1"/>
    <property type="match status" value="1"/>
</dbReference>
<comment type="cofactor">
    <cofactor evidence="1">
        <name>pyridoxal 5'-phosphate</name>
        <dbReference type="ChEBI" id="CHEBI:597326"/>
    </cofactor>
</comment>
<dbReference type="GO" id="GO:0042802">
    <property type="term" value="F:identical protein binding"/>
    <property type="evidence" value="ECO:0007669"/>
    <property type="project" value="TreeGrafter"/>
</dbReference>
<protein>
    <submittedName>
        <fullName evidence="7">Aromatic-amino-acid aminotransferase</fullName>
        <ecNumber evidence="7">2.6.1.57</ecNumber>
    </submittedName>
</protein>
<dbReference type="InterPro" id="IPR015424">
    <property type="entry name" value="PyrdxlP-dep_Trfase"/>
</dbReference>
<dbReference type="InterPro" id="IPR015422">
    <property type="entry name" value="PyrdxlP-dep_Trfase_small"/>
</dbReference>
<accession>A0A484ZMF4</accession>
<evidence type="ECO:0000313" key="7">
    <source>
        <dbReference type="EMBL" id="VFS49614.1"/>
    </source>
</evidence>
<dbReference type="PANTHER" id="PTHR11879:SF37">
    <property type="entry name" value="AROMATIC-AMINO-ACID AMINOTRANSFERASE"/>
    <property type="match status" value="1"/>
</dbReference>
<keyword evidence="4 7" id="KW-0808">Transferase</keyword>